<protein>
    <recommendedName>
        <fullName evidence="3">Sporulation related domain-containing protein</fullName>
    </recommendedName>
</protein>
<gene>
    <name evidence="1" type="ORF">SAMN04488111_2628</name>
</gene>
<keyword evidence="2" id="KW-1185">Reference proteome</keyword>
<proteinExistence type="predicted"/>
<organism evidence="1 2">
    <name type="scientific">Lutibacter flavus</name>
    <dbReference type="NCBI Taxonomy" id="691689"/>
    <lineage>
        <taxon>Bacteria</taxon>
        <taxon>Pseudomonadati</taxon>
        <taxon>Bacteroidota</taxon>
        <taxon>Flavobacteriia</taxon>
        <taxon>Flavobacteriales</taxon>
        <taxon>Flavobacteriaceae</taxon>
        <taxon>Lutibacter</taxon>
    </lineage>
</organism>
<evidence type="ECO:0008006" key="3">
    <source>
        <dbReference type="Google" id="ProtNLM"/>
    </source>
</evidence>
<dbReference type="AlphaFoldDB" id="A0A238YIN9"/>
<dbReference type="Proteomes" id="UP000198412">
    <property type="component" value="Unassembled WGS sequence"/>
</dbReference>
<evidence type="ECO:0000313" key="1">
    <source>
        <dbReference type="EMBL" id="SNR71106.1"/>
    </source>
</evidence>
<accession>A0A238YIN9</accession>
<evidence type="ECO:0000313" key="2">
    <source>
        <dbReference type="Proteomes" id="UP000198412"/>
    </source>
</evidence>
<reference evidence="2" key="1">
    <citation type="submission" date="2017-06" db="EMBL/GenBank/DDBJ databases">
        <authorList>
            <person name="Varghese N."/>
            <person name="Submissions S."/>
        </authorList>
    </citation>
    <scope>NUCLEOTIDE SEQUENCE [LARGE SCALE GENOMIC DNA]</scope>
    <source>
        <strain evidence="2">DSM 27993</strain>
    </source>
</reference>
<name>A0A238YIN9_9FLAO</name>
<dbReference type="EMBL" id="FZNX01000004">
    <property type="protein sequence ID" value="SNR71106.1"/>
    <property type="molecule type" value="Genomic_DNA"/>
</dbReference>
<dbReference type="OrthoDB" id="2473397at2"/>
<sequence>MKYYKFEKNKIIMNILSKKILIGAFLMFLLNISFSYSQSENEKINNLIEKKRSFNKQNKNSTIFKIQLYNGSESQAYKIRNSFQSSFPEYRTDIIYKSPEWKTQVGNFETRLEADRAFLIIKEKFSGAIVLEDKI</sequence>